<dbReference type="RefSeq" id="WP_138467301.1">
    <property type="nucleotide sequence ID" value="NZ_VBSX01000006.1"/>
</dbReference>
<dbReference type="OrthoDB" id="9780824at2"/>
<feature type="DNA-binding region" description="H-T-H motif" evidence="2">
    <location>
        <begin position="43"/>
        <end position="62"/>
    </location>
</feature>
<dbReference type="InterPro" id="IPR009057">
    <property type="entry name" value="Homeodomain-like_sf"/>
</dbReference>
<dbReference type="InterPro" id="IPR050109">
    <property type="entry name" value="HTH-type_TetR-like_transc_reg"/>
</dbReference>
<dbReference type="GO" id="GO:0006355">
    <property type="term" value="P:regulation of DNA-templated transcription"/>
    <property type="evidence" value="ECO:0007669"/>
    <property type="project" value="UniProtKB-ARBA"/>
</dbReference>
<dbReference type="PANTHER" id="PTHR30055">
    <property type="entry name" value="HTH-TYPE TRANSCRIPTIONAL REGULATOR RUTR"/>
    <property type="match status" value="1"/>
</dbReference>
<dbReference type="SUPFAM" id="SSF46689">
    <property type="entry name" value="Homeodomain-like"/>
    <property type="match status" value="1"/>
</dbReference>
<gene>
    <name evidence="4" type="ORF">FEZ41_03895</name>
</gene>
<dbReference type="Pfam" id="PF00440">
    <property type="entry name" value="TetR_N"/>
    <property type="match status" value="1"/>
</dbReference>
<dbReference type="Gene3D" id="1.10.357.10">
    <property type="entry name" value="Tetracycline Repressor, domain 2"/>
    <property type="match status" value="1"/>
</dbReference>
<proteinExistence type="predicted"/>
<dbReference type="InterPro" id="IPR001647">
    <property type="entry name" value="HTH_TetR"/>
</dbReference>
<dbReference type="GO" id="GO:0003677">
    <property type="term" value="F:DNA binding"/>
    <property type="evidence" value="ECO:0007669"/>
    <property type="project" value="UniProtKB-UniRule"/>
</dbReference>
<dbReference type="EMBL" id="VBSX01000006">
    <property type="protein sequence ID" value="TLQ20255.1"/>
    <property type="molecule type" value="Genomic_DNA"/>
</dbReference>
<dbReference type="PANTHER" id="PTHR30055:SF222">
    <property type="entry name" value="REGULATORY PROTEIN"/>
    <property type="match status" value="1"/>
</dbReference>
<evidence type="ECO:0000313" key="5">
    <source>
        <dbReference type="Proteomes" id="UP000305100"/>
    </source>
</evidence>
<evidence type="ECO:0000259" key="3">
    <source>
        <dbReference type="PROSITE" id="PS50977"/>
    </source>
</evidence>
<keyword evidence="1 2" id="KW-0238">DNA-binding</keyword>
<comment type="caution">
    <text evidence="4">The sequence shown here is derived from an EMBL/GenBank/DDBJ whole genome shotgun (WGS) entry which is preliminary data.</text>
</comment>
<protein>
    <submittedName>
        <fullName evidence="4">TetR/AcrR family transcriptional regulator</fullName>
    </submittedName>
</protein>
<name>A0A5R9CWV1_9LACO</name>
<reference evidence="4 5" key="1">
    <citation type="submission" date="2019-05" db="EMBL/GenBank/DDBJ databases">
        <title>The metagenome of a microbial culture collection derived from dairy environment covers the genomic content of the human microbiome.</title>
        <authorList>
            <person name="Roder T."/>
            <person name="Wuthrich D."/>
            <person name="Sattari Z."/>
            <person name="Von Ah U."/>
            <person name="Bar C."/>
            <person name="Ronchi F."/>
            <person name="Macpherson A.J."/>
            <person name="Ganal-Vonarburg S.C."/>
            <person name="Bruggmann R."/>
            <person name="Vergeres G."/>
        </authorList>
    </citation>
    <scope>NUCLEOTIDE SEQUENCE [LARGE SCALE GENOMIC DNA]</scope>
    <source>
        <strain evidence="4 5">FAM 1079</strain>
    </source>
</reference>
<evidence type="ECO:0000256" key="2">
    <source>
        <dbReference type="PROSITE-ProRule" id="PRU00335"/>
    </source>
</evidence>
<dbReference type="Proteomes" id="UP000305100">
    <property type="component" value="Unassembled WGS sequence"/>
</dbReference>
<dbReference type="SUPFAM" id="SSF48498">
    <property type="entry name" value="Tetracyclin repressor-like, C-terminal domain"/>
    <property type="match status" value="1"/>
</dbReference>
<dbReference type="PROSITE" id="PS50977">
    <property type="entry name" value="HTH_TETR_2"/>
    <property type="match status" value="1"/>
</dbReference>
<dbReference type="Gene3D" id="1.10.10.60">
    <property type="entry name" value="Homeodomain-like"/>
    <property type="match status" value="1"/>
</dbReference>
<evidence type="ECO:0000256" key="1">
    <source>
        <dbReference type="ARBA" id="ARBA00023125"/>
    </source>
</evidence>
<feature type="domain" description="HTH tetR-type" evidence="3">
    <location>
        <begin position="20"/>
        <end position="80"/>
    </location>
</feature>
<dbReference type="AlphaFoldDB" id="A0A5R9CWV1"/>
<dbReference type="PRINTS" id="PR00455">
    <property type="entry name" value="HTHTETR"/>
</dbReference>
<organism evidence="4 5">
    <name type="scientific">Lentilactobacillus parafarraginis</name>
    <dbReference type="NCBI Taxonomy" id="390842"/>
    <lineage>
        <taxon>Bacteria</taxon>
        <taxon>Bacillati</taxon>
        <taxon>Bacillota</taxon>
        <taxon>Bacilli</taxon>
        <taxon>Lactobacillales</taxon>
        <taxon>Lactobacillaceae</taxon>
        <taxon>Lentilactobacillus</taxon>
    </lineage>
</organism>
<sequence length="213" mass="23687">MAIKNLQDLFSESLDETQLTAKQKAVLRASLKLFSDKGFDRTSTSDIAQLAGVSEGTVYKQFKTKDGILAAILGPFVQQVIPRAASEFSETITATTYPSFEEFLRTVIKNRIIFVIDNQRQLRIVLQEIITDNNMRQTFTKLIQELVSGPLGQAITHYQQAGLIVQWPVLRVFRYIAATIMSYAIPVALAGSSINTQKATDEAAEFLLKGLKP</sequence>
<dbReference type="InterPro" id="IPR036271">
    <property type="entry name" value="Tet_transcr_reg_TetR-rel_C_sf"/>
</dbReference>
<evidence type="ECO:0000313" key="4">
    <source>
        <dbReference type="EMBL" id="TLQ20255.1"/>
    </source>
</evidence>
<accession>A0A5R9CWV1</accession>